<organism evidence="1 2">
    <name type="scientific">Sphingobacterium mizutaii</name>
    <dbReference type="NCBI Taxonomy" id="1010"/>
    <lineage>
        <taxon>Bacteria</taxon>
        <taxon>Pseudomonadati</taxon>
        <taxon>Bacteroidota</taxon>
        <taxon>Sphingobacteriia</taxon>
        <taxon>Sphingobacteriales</taxon>
        <taxon>Sphingobacteriaceae</taxon>
        <taxon>Sphingobacterium</taxon>
    </lineage>
</organism>
<sequence>MSRKDMRTGKANSLEFLDQLIAVRRSQLLVALRYNGIYRHVYFDQIVWILFSATMKALASDLP</sequence>
<proteinExistence type="predicted"/>
<name>A0AAJ4XFC1_9SPHI</name>
<dbReference type="RefSeq" id="WP_093099545.1">
    <property type="nucleotide sequence ID" value="NZ_FNGK01000004.1"/>
</dbReference>
<gene>
    <name evidence="1" type="ORF">SAMEA4412673_03863</name>
</gene>
<dbReference type="Proteomes" id="UP000215355">
    <property type="component" value="Chromosome 1"/>
</dbReference>
<reference evidence="1 2" key="1">
    <citation type="submission" date="2017-06" db="EMBL/GenBank/DDBJ databases">
        <authorList>
            <consortium name="Pathogen Informatics"/>
        </authorList>
    </citation>
    <scope>NUCLEOTIDE SEQUENCE [LARGE SCALE GENOMIC DNA]</scope>
    <source>
        <strain evidence="1 2">NCTC12149</strain>
    </source>
</reference>
<evidence type="ECO:0000313" key="1">
    <source>
        <dbReference type="EMBL" id="SNV63294.1"/>
    </source>
</evidence>
<dbReference type="KEGG" id="smiz:4412673_03863"/>
<dbReference type="EMBL" id="LT906468">
    <property type="protein sequence ID" value="SNV63294.1"/>
    <property type="molecule type" value="Genomic_DNA"/>
</dbReference>
<dbReference type="AlphaFoldDB" id="A0AAJ4XFC1"/>
<protein>
    <submittedName>
        <fullName evidence="1">Uncharacterized protein</fullName>
    </submittedName>
</protein>
<accession>A0AAJ4XFC1</accession>
<evidence type="ECO:0000313" key="2">
    <source>
        <dbReference type="Proteomes" id="UP000215355"/>
    </source>
</evidence>